<evidence type="ECO:0000256" key="9">
    <source>
        <dbReference type="ARBA" id="ARBA00023315"/>
    </source>
</evidence>
<dbReference type="InterPro" id="IPR004255">
    <property type="entry name" value="O-acyltransferase_WSD1_N"/>
</dbReference>
<evidence type="ECO:0000313" key="14">
    <source>
        <dbReference type="EMBL" id="MCT7659257.1"/>
    </source>
</evidence>
<feature type="domain" description="O-acyltransferase WSD1-like N-terminal" evidence="12">
    <location>
        <begin position="4"/>
        <end position="265"/>
    </location>
</feature>
<keyword evidence="15" id="KW-1185">Reference proteome</keyword>
<organism evidence="14 15">
    <name type="scientific">Mycobacterium deserti</name>
    <dbReference type="NCBI Taxonomy" id="2978347"/>
    <lineage>
        <taxon>Bacteria</taxon>
        <taxon>Bacillati</taxon>
        <taxon>Actinomycetota</taxon>
        <taxon>Actinomycetes</taxon>
        <taxon>Mycobacteriales</taxon>
        <taxon>Mycobacteriaceae</taxon>
        <taxon>Mycobacterium</taxon>
    </lineage>
</organism>
<evidence type="ECO:0000256" key="4">
    <source>
        <dbReference type="ARBA" id="ARBA00013244"/>
    </source>
</evidence>
<evidence type="ECO:0000256" key="7">
    <source>
        <dbReference type="ARBA" id="ARBA00022798"/>
    </source>
</evidence>
<comment type="catalytic activity">
    <reaction evidence="10 11">
        <text>an acyl-CoA + a 1,2-diacyl-sn-glycerol = a triacyl-sn-glycerol + CoA</text>
        <dbReference type="Rhea" id="RHEA:10868"/>
        <dbReference type="ChEBI" id="CHEBI:17815"/>
        <dbReference type="ChEBI" id="CHEBI:57287"/>
        <dbReference type="ChEBI" id="CHEBI:58342"/>
        <dbReference type="ChEBI" id="CHEBI:64615"/>
        <dbReference type="EC" id="2.3.1.20"/>
    </reaction>
</comment>
<dbReference type="InterPro" id="IPR014292">
    <property type="entry name" value="Acyl_transf_WS/DGAT"/>
</dbReference>
<evidence type="ECO:0000256" key="6">
    <source>
        <dbReference type="ARBA" id="ARBA00022679"/>
    </source>
</evidence>
<keyword evidence="8 11" id="KW-0443">Lipid metabolism</keyword>
<feature type="domain" description="O-acyltransferase WSD1 C-terminal" evidence="13">
    <location>
        <begin position="306"/>
        <end position="453"/>
    </location>
</feature>
<comment type="similarity">
    <text evidence="3 11">Belongs to the long-chain O-acyltransferase family.</text>
</comment>
<evidence type="ECO:0000256" key="5">
    <source>
        <dbReference type="ARBA" id="ARBA00022516"/>
    </source>
</evidence>
<evidence type="ECO:0000256" key="10">
    <source>
        <dbReference type="ARBA" id="ARBA00048109"/>
    </source>
</evidence>
<dbReference type="InterPro" id="IPR045034">
    <property type="entry name" value="O-acyltransferase_WSD1-like"/>
</dbReference>
<comment type="pathway">
    <text evidence="1 11">Glycerolipid metabolism; triacylglycerol biosynthesis.</text>
</comment>
<proteinExistence type="inferred from homology"/>
<keyword evidence="7 11" id="KW-0319">Glycerol metabolism</keyword>
<sequence length="466" mass="50562">MNRLTGFDTSLLTLEAPTQPMTGCGLFDLDTTTMPGGYSFENFRDTLRARVAALPEFRMKLADNVFNLDMPVWVDDPDFDLDQHLHHVTLPAPGGRRELSELVGRLVAGRLDRSRSLWDMWVIEGVSTTDSRFSGSVAVLLRMHHVMADGATALDIFSRLCSTQADAPAPAARDGVGTTTRREIALDGLVRLASRPWVLMSKVLPATVAGVIRARRRATTSALFTAPRTLFNGDVTERRNVAYVQLDLQDVRAVKDSFGVTVNDVTAALAAGALRQYLLNRRALPAFPLVAAMPISVFDANRSGRNQLSSMDSSLCTDIADPAQRLKSISAASAAAKSRISTIGPTLLQDWMQCAPGLLALMARLYRLSGQATRRPRYNLTFSNVRGPEEQTYLLGSAVRARYAFGPIFHGSGLMIIVMSQGGNLDIGLVACPDLLPDLWEVADEIPGALEELLDASTQSADISAS</sequence>
<evidence type="ECO:0000259" key="12">
    <source>
        <dbReference type="Pfam" id="PF03007"/>
    </source>
</evidence>
<comment type="caution">
    <text evidence="14">The sequence shown here is derived from an EMBL/GenBank/DDBJ whole genome shotgun (WGS) entry which is preliminary data.</text>
</comment>
<evidence type="ECO:0000256" key="11">
    <source>
        <dbReference type="RuleBase" id="RU361241"/>
    </source>
</evidence>
<evidence type="ECO:0000256" key="8">
    <source>
        <dbReference type="ARBA" id="ARBA00023098"/>
    </source>
</evidence>
<dbReference type="NCBIfam" id="TIGR02946">
    <property type="entry name" value="acyl_WS_DGAT"/>
    <property type="match status" value="1"/>
</dbReference>
<dbReference type="EMBL" id="JAODWD010000003">
    <property type="protein sequence ID" value="MCT7659257.1"/>
    <property type="molecule type" value="Genomic_DNA"/>
</dbReference>
<dbReference type="SUPFAM" id="SSF52777">
    <property type="entry name" value="CoA-dependent acyltransferases"/>
    <property type="match status" value="1"/>
</dbReference>
<dbReference type="Pfam" id="PF03007">
    <property type="entry name" value="WS_DGAT_cat"/>
    <property type="match status" value="1"/>
</dbReference>
<protein>
    <recommendedName>
        <fullName evidence="4 11">Diacylglycerol O-acyltransferase</fullName>
        <ecNumber evidence="4 11">2.3.1.20</ecNumber>
    </recommendedName>
</protein>
<evidence type="ECO:0000256" key="3">
    <source>
        <dbReference type="ARBA" id="ARBA00009587"/>
    </source>
</evidence>
<keyword evidence="9 11" id="KW-0012">Acyltransferase</keyword>
<evidence type="ECO:0000256" key="1">
    <source>
        <dbReference type="ARBA" id="ARBA00004771"/>
    </source>
</evidence>
<reference evidence="15" key="1">
    <citation type="submission" date="2023-07" db="EMBL/GenBank/DDBJ databases">
        <authorList>
            <person name="Deng Y."/>
            <person name="Zhang Y.-Q."/>
        </authorList>
    </citation>
    <scope>NUCLEOTIDE SEQUENCE [LARGE SCALE GENOMIC DNA]</scope>
    <source>
        <strain evidence="15">CPCC 205710</strain>
    </source>
</reference>
<evidence type="ECO:0000259" key="13">
    <source>
        <dbReference type="Pfam" id="PF06974"/>
    </source>
</evidence>
<dbReference type="Pfam" id="PF06974">
    <property type="entry name" value="WS_DGAT_C"/>
    <property type="match status" value="1"/>
</dbReference>
<dbReference type="InterPro" id="IPR009721">
    <property type="entry name" value="O-acyltransferase_WSD1_C"/>
</dbReference>
<keyword evidence="6 11" id="KW-0808">Transferase</keyword>
<name>A0ABT2MAG2_9MYCO</name>
<gene>
    <name evidence="14" type="ORF">N4S67_12580</name>
</gene>
<dbReference type="PANTHER" id="PTHR31650:SF1">
    <property type="entry name" value="WAX ESTER SYNTHASE_DIACYLGLYCEROL ACYLTRANSFERASE 4-RELATED"/>
    <property type="match status" value="1"/>
</dbReference>
<dbReference type="Proteomes" id="UP001206639">
    <property type="component" value="Unassembled WGS sequence"/>
</dbReference>
<dbReference type="PANTHER" id="PTHR31650">
    <property type="entry name" value="O-ACYLTRANSFERASE (WSD1-LIKE) FAMILY PROTEIN"/>
    <property type="match status" value="1"/>
</dbReference>
<evidence type="ECO:0000313" key="15">
    <source>
        <dbReference type="Proteomes" id="UP001206639"/>
    </source>
</evidence>
<keyword evidence="5 11" id="KW-0444">Lipid biosynthesis</keyword>
<dbReference type="EC" id="2.3.1.20" evidence="4 11"/>
<evidence type="ECO:0000256" key="2">
    <source>
        <dbReference type="ARBA" id="ARBA00005189"/>
    </source>
</evidence>
<accession>A0ABT2MAG2</accession>
<comment type="pathway">
    <text evidence="2">Lipid metabolism.</text>
</comment>